<reference evidence="6" key="1">
    <citation type="submission" date="2022-11" db="UniProtKB">
        <authorList>
            <consortium name="WormBaseParasite"/>
        </authorList>
    </citation>
    <scope>IDENTIFICATION</scope>
</reference>
<dbReference type="Pfam" id="PF00038">
    <property type="entry name" value="Filament"/>
    <property type="match status" value="1"/>
</dbReference>
<dbReference type="PANTHER" id="PTHR45652:SF21">
    <property type="entry name" value="ZINC FINGER CCCH DOMAIN-CONTAINING PROTEIN 13-LIKE ISOFORM X1"/>
    <property type="match status" value="1"/>
</dbReference>
<feature type="coiled-coil region" evidence="3">
    <location>
        <begin position="13"/>
        <end position="132"/>
    </location>
</feature>
<evidence type="ECO:0000256" key="1">
    <source>
        <dbReference type="ARBA" id="ARBA00022754"/>
    </source>
</evidence>
<dbReference type="InterPro" id="IPR050405">
    <property type="entry name" value="Intermediate_filament"/>
</dbReference>
<dbReference type="InterPro" id="IPR039008">
    <property type="entry name" value="IF_rod_dom"/>
</dbReference>
<dbReference type="WBParaSite" id="PDA_v2.g24537.t1">
    <property type="protein sequence ID" value="PDA_v2.g24537.t1"/>
    <property type="gene ID" value="PDA_v2.g24537"/>
</dbReference>
<proteinExistence type="predicted"/>
<dbReference type="GO" id="GO:0005882">
    <property type="term" value="C:intermediate filament"/>
    <property type="evidence" value="ECO:0007669"/>
    <property type="project" value="UniProtKB-KW"/>
</dbReference>
<dbReference type="PROSITE" id="PS51842">
    <property type="entry name" value="IF_ROD_2"/>
    <property type="match status" value="1"/>
</dbReference>
<keyword evidence="2 3" id="KW-0175">Coiled coil</keyword>
<evidence type="ECO:0000313" key="6">
    <source>
        <dbReference type="WBParaSite" id="PDA_v2.g24537.t1"/>
    </source>
</evidence>
<keyword evidence="1" id="KW-0403">Intermediate filament</keyword>
<keyword evidence="5" id="KW-1185">Reference proteome</keyword>
<name>A0A914Q093_9BILA</name>
<protein>
    <submittedName>
        <fullName evidence="6">IF rod domain-containing protein</fullName>
    </submittedName>
</protein>
<dbReference type="Proteomes" id="UP000887578">
    <property type="component" value="Unplaced"/>
</dbReference>
<dbReference type="GO" id="GO:0005200">
    <property type="term" value="F:structural constituent of cytoskeleton"/>
    <property type="evidence" value="ECO:0007669"/>
    <property type="project" value="TreeGrafter"/>
</dbReference>
<dbReference type="AlphaFoldDB" id="A0A914Q093"/>
<dbReference type="Gene3D" id="1.20.5.1160">
    <property type="entry name" value="Vasodilator-stimulated phosphoprotein"/>
    <property type="match status" value="1"/>
</dbReference>
<dbReference type="GO" id="GO:0045109">
    <property type="term" value="P:intermediate filament organization"/>
    <property type="evidence" value="ECO:0007669"/>
    <property type="project" value="TreeGrafter"/>
</dbReference>
<dbReference type="SUPFAM" id="SSF64593">
    <property type="entry name" value="Intermediate filament protein, coiled coil region"/>
    <property type="match status" value="1"/>
</dbReference>
<feature type="domain" description="IF rod" evidence="4">
    <location>
        <begin position="9"/>
        <end position="136"/>
    </location>
</feature>
<organism evidence="5 6">
    <name type="scientific">Panagrolaimus davidi</name>
    <dbReference type="NCBI Taxonomy" id="227884"/>
    <lineage>
        <taxon>Eukaryota</taxon>
        <taxon>Metazoa</taxon>
        <taxon>Ecdysozoa</taxon>
        <taxon>Nematoda</taxon>
        <taxon>Chromadorea</taxon>
        <taxon>Rhabditida</taxon>
        <taxon>Tylenchina</taxon>
        <taxon>Panagrolaimomorpha</taxon>
        <taxon>Panagrolaimoidea</taxon>
        <taxon>Panagrolaimidae</taxon>
        <taxon>Panagrolaimus</taxon>
    </lineage>
</organism>
<sequence>MCEEYFLQEKEQLSNLNDRLAAYIGNVRLLEDENARLHVQIKDVEIIEKREKENLVGRYEDKIAELRRLVDALSRDKAKIELEGSGAITKYNDLKQKYDKIDRDFKRVEKERDALQQKVDSLANQLEDAVGKKSLE</sequence>
<evidence type="ECO:0000313" key="5">
    <source>
        <dbReference type="Proteomes" id="UP000887578"/>
    </source>
</evidence>
<evidence type="ECO:0000259" key="4">
    <source>
        <dbReference type="PROSITE" id="PS51842"/>
    </source>
</evidence>
<dbReference type="GO" id="GO:0005737">
    <property type="term" value="C:cytoplasm"/>
    <property type="evidence" value="ECO:0007669"/>
    <property type="project" value="TreeGrafter"/>
</dbReference>
<dbReference type="PANTHER" id="PTHR45652">
    <property type="entry name" value="GLIAL FIBRILLARY ACIDIC PROTEIN"/>
    <property type="match status" value="1"/>
</dbReference>
<evidence type="ECO:0000256" key="2">
    <source>
        <dbReference type="ARBA" id="ARBA00023054"/>
    </source>
</evidence>
<evidence type="ECO:0000256" key="3">
    <source>
        <dbReference type="SAM" id="Coils"/>
    </source>
</evidence>
<accession>A0A914Q093</accession>